<gene>
    <name evidence="2" type="ORF">NJB1907Z4_C02770</name>
</gene>
<reference evidence="2" key="1">
    <citation type="submission" date="2022-06" db="EMBL/GenBank/DDBJ databases">
        <title>Complete genome sequence of Mycobacterium pseudoshottsii NJB1907-Z4.</title>
        <authorList>
            <person name="Komine T."/>
            <person name="Fukano H."/>
            <person name="Wada S."/>
        </authorList>
    </citation>
    <scope>NUCLEOTIDE SEQUENCE</scope>
    <source>
        <strain evidence="2">NJB1907-Z4</strain>
    </source>
</reference>
<feature type="compositionally biased region" description="Polar residues" evidence="1">
    <location>
        <begin position="1"/>
        <end position="16"/>
    </location>
</feature>
<evidence type="ECO:0000313" key="2">
    <source>
        <dbReference type="EMBL" id="BDN80062.1"/>
    </source>
</evidence>
<feature type="compositionally biased region" description="Polar residues" evidence="1">
    <location>
        <begin position="24"/>
        <end position="33"/>
    </location>
</feature>
<proteinExistence type="predicted"/>
<keyword evidence="3" id="KW-1185">Reference proteome</keyword>
<sequence>MPVSATAASTTFSQKIDCQDHHCNNSPEASKPTTPLAPATAVQMLTAAARRCAGKLLVMVDSVAGMISAAPTPSKARSPASAVGSVVRVATPDPAPNTTRPTSSANRLP</sequence>
<evidence type="ECO:0000313" key="3">
    <source>
        <dbReference type="Proteomes" id="UP001058626"/>
    </source>
</evidence>
<protein>
    <submittedName>
        <fullName evidence="2">Uncharacterized protein</fullName>
    </submittedName>
</protein>
<name>A0A9N7LN03_9MYCO</name>
<accession>A0A9N7LN03</accession>
<dbReference type="Proteomes" id="UP001058626">
    <property type="component" value="Chromosome"/>
</dbReference>
<dbReference type="AlphaFoldDB" id="A0A9N7LN03"/>
<organism evidence="2 3">
    <name type="scientific">Mycobacterium pseudoshottsii</name>
    <dbReference type="NCBI Taxonomy" id="265949"/>
    <lineage>
        <taxon>Bacteria</taxon>
        <taxon>Bacillati</taxon>
        <taxon>Actinomycetota</taxon>
        <taxon>Actinomycetes</taxon>
        <taxon>Mycobacteriales</taxon>
        <taxon>Mycobacteriaceae</taxon>
        <taxon>Mycobacterium</taxon>
        <taxon>Mycobacterium ulcerans group</taxon>
    </lineage>
</organism>
<evidence type="ECO:0000256" key="1">
    <source>
        <dbReference type="SAM" id="MobiDB-lite"/>
    </source>
</evidence>
<feature type="region of interest" description="Disordered" evidence="1">
    <location>
        <begin position="69"/>
        <end position="109"/>
    </location>
</feature>
<dbReference type="EMBL" id="AP026367">
    <property type="protein sequence ID" value="BDN80062.1"/>
    <property type="molecule type" value="Genomic_DNA"/>
</dbReference>
<feature type="region of interest" description="Disordered" evidence="1">
    <location>
        <begin position="1"/>
        <end position="35"/>
    </location>
</feature>
<feature type="compositionally biased region" description="Polar residues" evidence="1">
    <location>
        <begin position="96"/>
        <end position="109"/>
    </location>
</feature>